<reference evidence="1 2" key="1">
    <citation type="submission" date="2019-07" db="EMBL/GenBank/DDBJ databases">
        <authorList>
            <person name="Kim J."/>
        </authorList>
    </citation>
    <scope>NUCLEOTIDE SEQUENCE [LARGE SCALE GENOMIC DNA]</scope>
    <source>
        <strain evidence="1 2">G13</strain>
    </source>
</reference>
<dbReference type="RefSeq" id="WP_144706266.1">
    <property type="nucleotide sequence ID" value="NZ_VNJJ01000017.1"/>
</dbReference>
<proteinExistence type="predicted"/>
<name>A0A559J8N8_9BACL</name>
<evidence type="ECO:0000313" key="2">
    <source>
        <dbReference type="Proteomes" id="UP000316330"/>
    </source>
</evidence>
<accession>A0A559J8N8</accession>
<gene>
    <name evidence="1" type="ORF">FPZ45_21220</name>
</gene>
<evidence type="ECO:0000313" key="1">
    <source>
        <dbReference type="EMBL" id="TVX96234.1"/>
    </source>
</evidence>
<protein>
    <submittedName>
        <fullName evidence="1">Uncharacterized protein</fullName>
    </submittedName>
</protein>
<keyword evidence="2" id="KW-1185">Reference proteome</keyword>
<sequence length="77" mass="8677">MAVSKSDLNQLIQQLSEDDLPIAADFLKNLVNKSNRHIPWDDEPTTEDDLKAIKEAKESFARGEGIKLKDVLNDLLN</sequence>
<organism evidence="1 2">
    <name type="scientific">Cohnella terricola</name>
    <dbReference type="NCBI Taxonomy" id="1289167"/>
    <lineage>
        <taxon>Bacteria</taxon>
        <taxon>Bacillati</taxon>
        <taxon>Bacillota</taxon>
        <taxon>Bacilli</taxon>
        <taxon>Bacillales</taxon>
        <taxon>Paenibacillaceae</taxon>
        <taxon>Cohnella</taxon>
    </lineage>
</organism>
<dbReference type="Proteomes" id="UP000316330">
    <property type="component" value="Unassembled WGS sequence"/>
</dbReference>
<comment type="caution">
    <text evidence="1">The sequence shown here is derived from an EMBL/GenBank/DDBJ whole genome shotgun (WGS) entry which is preliminary data.</text>
</comment>
<dbReference type="AlphaFoldDB" id="A0A559J8N8"/>
<dbReference type="OrthoDB" id="2627752at2"/>
<dbReference type="EMBL" id="VNJJ01000017">
    <property type="protein sequence ID" value="TVX96234.1"/>
    <property type="molecule type" value="Genomic_DNA"/>
</dbReference>